<dbReference type="EC" id="5.1.99.6" evidence="3 10"/>
<comment type="function">
    <text evidence="10">Catalyzes the epimerization of the S- and R-forms of NAD(P)HX, a damaged form of NAD(P)H that is a result of enzymatic or heat-dependent hydration. This is a prerequisite for the S-specific NAD(P)H-hydrate dehydratase to allow the repair of both epimers of NAD(P)HX.</text>
</comment>
<dbReference type="AlphaFoldDB" id="A0AA39ICS5"/>
<evidence type="ECO:0000256" key="3">
    <source>
        <dbReference type="ARBA" id="ARBA00012228"/>
    </source>
</evidence>
<feature type="binding site" evidence="10">
    <location>
        <position position="148"/>
    </location>
    <ligand>
        <name>K(+)</name>
        <dbReference type="ChEBI" id="CHEBI:29103"/>
    </ligand>
</feature>
<evidence type="ECO:0000256" key="11">
    <source>
        <dbReference type="SAM" id="MobiDB-lite"/>
    </source>
</evidence>
<dbReference type="PROSITE" id="PS51385">
    <property type="entry name" value="YJEF_N"/>
    <property type="match status" value="1"/>
</dbReference>
<feature type="region of interest" description="Disordered" evidence="11">
    <location>
        <begin position="263"/>
        <end position="292"/>
    </location>
</feature>
<dbReference type="InterPro" id="IPR036638">
    <property type="entry name" value="HLH_DNA-bd_sf"/>
</dbReference>
<proteinExistence type="inferred from homology"/>
<dbReference type="PANTHER" id="PTHR13232">
    <property type="entry name" value="NAD(P)H-HYDRATE EPIMERASE"/>
    <property type="match status" value="1"/>
</dbReference>
<keyword evidence="7 10" id="KW-0630">Potassium</keyword>
<dbReference type="SUPFAM" id="SSF47459">
    <property type="entry name" value="HLH, helix-loop-helix DNA-binding domain"/>
    <property type="match status" value="1"/>
</dbReference>
<dbReference type="GO" id="GO:0052856">
    <property type="term" value="F:NAD(P)HX epimerase activity"/>
    <property type="evidence" value="ECO:0007669"/>
    <property type="project" value="UniProtKB-UniRule"/>
</dbReference>
<sequence>MKYVQSGLTIGQQLLKGFSLESKRTMTSIGVKYLTQQEAIDVDQELFNDYKFSVDQLMELAGLACAQAFTSRYPKGKVLVISGPGNNGGDGLVCARHLKLFGYDSVVLYPKPSNSELMKRLVVQYGRMGISTLEQLPPNLSEFVGIVDAIFGFSFRPPIRAPFDTIISTLCGTTVPVFSVDIPSGWDVESGPPAEGSALRPDALMSLTAPKLCAKYFEGKAHFLGGRFVPQELAEKYALKLPAYEGDTFFPDEEDLEPYVRRKRSEEERKQRTTFVDKEEHERHRKGVNSRERRRMHDLNDALDELRRVLPYSQNSSARKMTKINTLLLASNWIRHIQNENAELRREVAELRASKPVKDRLKSAATPPSNTSAPSPPQTTPPLPTVSLPLPFAPLLLRAPHPPPQMIPPLLPPSTCVKAVCGGVCFCVSCVHLAQVAQRSLLQPSPQNNN</sequence>
<comment type="caution">
    <text evidence="14">The sequence shown here is derived from an EMBL/GenBank/DDBJ whole genome shotgun (WGS) entry which is preliminary data.</text>
</comment>
<dbReference type="InterPro" id="IPR036652">
    <property type="entry name" value="YjeF_N_dom_sf"/>
</dbReference>
<reference evidence="14" key="1">
    <citation type="submission" date="2023-06" db="EMBL/GenBank/DDBJ databases">
        <title>Genomic analysis of the entomopathogenic nematode Steinernema hermaphroditum.</title>
        <authorList>
            <person name="Schwarz E.M."/>
            <person name="Heppert J.K."/>
            <person name="Baniya A."/>
            <person name="Schwartz H.T."/>
            <person name="Tan C.-H."/>
            <person name="Antoshechkin I."/>
            <person name="Sternberg P.W."/>
            <person name="Goodrich-Blair H."/>
            <person name="Dillman A.R."/>
        </authorList>
    </citation>
    <scope>NUCLEOTIDE SEQUENCE</scope>
    <source>
        <strain evidence="14">PS9179</strain>
        <tissue evidence="14">Whole animal</tissue>
    </source>
</reference>
<feature type="binding site" evidence="10">
    <location>
        <position position="184"/>
    </location>
    <ligand>
        <name>K(+)</name>
        <dbReference type="ChEBI" id="CHEBI:29103"/>
    </ligand>
</feature>
<protein>
    <recommendedName>
        <fullName evidence="3 10">NAD(P)H-hydrate epimerase</fullName>
        <ecNumber evidence="3 10">5.1.99.6</ecNumber>
    </recommendedName>
    <alternativeName>
        <fullName evidence="10">NAD(P)HX epimerase</fullName>
    </alternativeName>
</protein>
<dbReference type="SMART" id="SM00353">
    <property type="entry name" value="HLH"/>
    <property type="match status" value="1"/>
</dbReference>
<feature type="compositionally biased region" description="Pro residues" evidence="11">
    <location>
        <begin position="374"/>
        <end position="384"/>
    </location>
</feature>
<dbReference type="Gene3D" id="4.10.280.10">
    <property type="entry name" value="Helix-loop-helix DNA-binding domain"/>
    <property type="match status" value="1"/>
</dbReference>
<keyword evidence="4 10" id="KW-0479">Metal-binding</keyword>
<dbReference type="GO" id="GO:0005739">
    <property type="term" value="C:mitochondrion"/>
    <property type="evidence" value="ECO:0007669"/>
    <property type="project" value="TreeGrafter"/>
</dbReference>
<evidence type="ECO:0000313" key="15">
    <source>
        <dbReference type="Proteomes" id="UP001175271"/>
    </source>
</evidence>
<feature type="binding site" evidence="10">
    <location>
        <begin position="86"/>
        <end position="90"/>
    </location>
    <ligand>
        <name>(6S)-NADPHX</name>
        <dbReference type="ChEBI" id="CHEBI:64076"/>
    </ligand>
</feature>
<keyword evidence="15" id="KW-1185">Reference proteome</keyword>
<dbReference type="Pfam" id="PF00010">
    <property type="entry name" value="HLH"/>
    <property type="match status" value="1"/>
</dbReference>
<comment type="cofactor">
    <cofactor evidence="10">
        <name>K(+)</name>
        <dbReference type="ChEBI" id="CHEBI:29103"/>
    </cofactor>
    <text evidence="10">Binds 1 potassium ion per subunit.</text>
</comment>
<dbReference type="InterPro" id="IPR011598">
    <property type="entry name" value="bHLH_dom"/>
</dbReference>
<feature type="region of interest" description="Disordered" evidence="11">
    <location>
        <begin position="355"/>
        <end position="385"/>
    </location>
</feature>
<keyword evidence="6" id="KW-0521">NADP</keyword>
<evidence type="ECO:0000256" key="4">
    <source>
        <dbReference type="ARBA" id="ARBA00022723"/>
    </source>
</evidence>
<evidence type="ECO:0000256" key="1">
    <source>
        <dbReference type="ARBA" id="ARBA00000013"/>
    </source>
</evidence>
<feature type="compositionally biased region" description="Low complexity" evidence="11">
    <location>
        <begin position="363"/>
        <end position="373"/>
    </location>
</feature>
<feature type="domain" description="YjeF N-terminal" evidence="13">
    <location>
        <begin position="39"/>
        <end position="241"/>
    </location>
</feature>
<evidence type="ECO:0000259" key="13">
    <source>
        <dbReference type="PROSITE" id="PS51385"/>
    </source>
</evidence>
<evidence type="ECO:0000256" key="10">
    <source>
        <dbReference type="HAMAP-Rule" id="MF_03159"/>
    </source>
</evidence>
<evidence type="ECO:0000256" key="7">
    <source>
        <dbReference type="ARBA" id="ARBA00022958"/>
    </source>
</evidence>
<dbReference type="PANTHER" id="PTHR13232:SF10">
    <property type="entry name" value="NAD(P)H-HYDRATE EPIMERASE"/>
    <property type="match status" value="1"/>
</dbReference>
<dbReference type="InterPro" id="IPR004443">
    <property type="entry name" value="YjeF_N_dom"/>
</dbReference>
<feature type="binding site" evidence="10">
    <location>
        <position position="181"/>
    </location>
    <ligand>
        <name>(6S)-NADPHX</name>
        <dbReference type="ChEBI" id="CHEBI:64076"/>
    </ligand>
</feature>
<dbReference type="PROSITE" id="PS50888">
    <property type="entry name" value="BHLH"/>
    <property type="match status" value="1"/>
</dbReference>
<feature type="binding site" evidence="10">
    <location>
        <begin position="152"/>
        <end position="158"/>
    </location>
    <ligand>
        <name>(6S)-NADPHX</name>
        <dbReference type="ChEBI" id="CHEBI:64076"/>
    </ligand>
</feature>
<evidence type="ECO:0000256" key="8">
    <source>
        <dbReference type="ARBA" id="ARBA00023027"/>
    </source>
</evidence>
<dbReference type="HAMAP" id="MF_01966">
    <property type="entry name" value="NADHX_epimerase"/>
    <property type="match status" value="1"/>
</dbReference>
<evidence type="ECO:0000256" key="2">
    <source>
        <dbReference type="ARBA" id="ARBA00000909"/>
    </source>
</evidence>
<keyword evidence="8 10" id="KW-0520">NAD</keyword>
<feature type="domain" description="BHLH" evidence="12">
    <location>
        <begin position="283"/>
        <end position="337"/>
    </location>
</feature>
<dbReference type="InterPro" id="IPR032976">
    <property type="entry name" value="YJEFN_prot_NAXE-like"/>
</dbReference>
<dbReference type="GO" id="GO:0046983">
    <property type="term" value="F:protein dimerization activity"/>
    <property type="evidence" value="ECO:0007669"/>
    <property type="project" value="InterPro"/>
</dbReference>
<organism evidence="14 15">
    <name type="scientific">Steinernema hermaphroditum</name>
    <dbReference type="NCBI Taxonomy" id="289476"/>
    <lineage>
        <taxon>Eukaryota</taxon>
        <taxon>Metazoa</taxon>
        <taxon>Ecdysozoa</taxon>
        <taxon>Nematoda</taxon>
        <taxon>Chromadorea</taxon>
        <taxon>Rhabditida</taxon>
        <taxon>Tylenchina</taxon>
        <taxon>Panagrolaimomorpha</taxon>
        <taxon>Strongyloidoidea</taxon>
        <taxon>Steinernematidae</taxon>
        <taxon>Steinernema</taxon>
    </lineage>
</organism>
<dbReference type="GO" id="GO:0046872">
    <property type="term" value="F:metal ion binding"/>
    <property type="evidence" value="ECO:0007669"/>
    <property type="project" value="UniProtKB-KW"/>
</dbReference>
<dbReference type="Proteomes" id="UP001175271">
    <property type="component" value="Unassembled WGS sequence"/>
</dbReference>
<comment type="similarity">
    <text evidence="10">Belongs to the NnrE/AIBP family.</text>
</comment>
<dbReference type="SUPFAM" id="SSF64153">
    <property type="entry name" value="YjeF N-terminal domain-like"/>
    <property type="match status" value="1"/>
</dbReference>
<dbReference type="Gene3D" id="3.40.50.10260">
    <property type="entry name" value="YjeF N-terminal domain"/>
    <property type="match status" value="1"/>
</dbReference>
<dbReference type="EMBL" id="JAUCMV010000001">
    <property type="protein sequence ID" value="KAK0421973.1"/>
    <property type="molecule type" value="Genomic_DNA"/>
</dbReference>
<comment type="catalytic activity">
    <reaction evidence="2 10">
        <text>(6R)-NADPHX = (6S)-NADPHX</text>
        <dbReference type="Rhea" id="RHEA:32227"/>
        <dbReference type="ChEBI" id="CHEBI:64076"/>
        <dbReference type="ChEBI" id="CHEBI:64077"/>
        <dbReference type="EC" id="5.1.99.6"/>
    </reaction>
</comment>
<comment type="catalytic activity">
    <reaction evidence="1 10">
        <text>(6R)-NADHX = (6S)-NADHX</text>
        <dbReference type="Rhea" id="RHEA:32215"/>
        <dbReference type="ChEBI" id="CHEBI:64074"/>
        <dbReference type="ChEBI" id="CHEBI:64075"/>
        <dbReference type="EC" id="5.1.99.6"/>
    </reaction>
</comment>
<comment type="caution">
    <text evidence="10">Lacks conserved residue(s) required for the propagation of feature annotation.</text>
</comment>
<evidence type="ECO:0000256" key="6">
    <source>
        <dbReference type="ARBA" id="ARBA00022857"/>
    </source>
</evidence>
<dbReference type="NCBIfam" id="TIGR00197">
    <property type="entry name" value="yjeF_nterm"/>
    <property type="match status" value="1"/>
</dbReference>
<accession>A0AA39ICS5</accession>
<evidence type="ECO:0000256" key="5">
    <source>
        <dbReference type="ARBA" id="ARBA00022741"/>
    </source>
</evidence>
<evidence type="ECO:0000259" key="12">
    <source>
        <dbReference type="PROSITE" id="PS50888"/>
    </source>
</evidence>
<feature type="compositionally biased region" description="Basic and acidic residues" evidence="11">
    <location>
        <begin position="263"/>
        <end position="282"/>
    </location>
</feature>
<keyword evidence="9 10" id="KW-0413">Isomerase</keyword>
<dbReference type="Pfam" id="PF03853">
    <property type="entry name" value="YjeF_N"/>
    <property type="match status" value="1"/>
</dbReference>
<evidence type="ECO:0000256" key="9">
    <source>
        <dbReference type="ARBA" id="ARBA00023235"/>
    </source>
</evidence>
<feature type="binding site" evidence="10">
    <location>
        <position position="87"/>
    </location>
    <ligand>
        <name>K(+)</name>
        <dbReference type="ChEBI" id="CHEBI:29103"/>
    </ligand>
</feature>
<name>A0AA39ICS5_9BILA</name>
<keyword evidence="5 10" id="KW-0547">Nucleotide-binding</keyword>
<evidence type="ECO:0000313" key="14">
    <source>
        <dbReference type="EMBL" id="KAK0421973.1"/>
    </source>
</evidence>
<dbReference type="GO" id="GO:0000166">
    <property type="term" value="F:nucleotide binding"/>
    <property type="evidence" value="ECO:0007669"/>
    <property type="project" value="UniProtKB-KW"/>
</dbReference>
<gene>
    <name evidence="14" type="ORF">QR680_007298</name>
</gene>